<comment type="similarity">
    <text evidence="8 10">Belongs to the adenylosuccinate synthetase family.</text>
</comment>
<dbReference type="GO" id="GO:0046040">
    <property type="term" value="P:IMP metabolic process"/>
    <property type="evidence" value="ECO:0007669"/>
    <property type="project" value="TreeGrafter"/>
</dbReference>
<comment type="subcellular location">
    <subcellularLocation>
        <location evidence="8">Cytoplasm</location>
    </subcellularLocation>
</comment>
<dbReference type="GO" id="GO:0044208">
    <property type="term" value="P:'de novo' AMP biosynthetic process"/>
    <property type="evidence" value="ECO:0007669"/>
    <property type="project" value="UniProtKB-UniRule"/>
</dbReference>
<name>A0A1I6QAL0_9FLAO</name>
<feature type="binding site" evidence="8">
    <location>
        <begin position="12"/>
        <end position="18"/>
    </location>
    <ligand>
        <name>GTP</name>
        <dbReference type="ChEBI" id="CHEBI:37565"/>
    </ligand>
</feature>
<keyword evidence="6 8" id="KW-0460">Magnesium</keyword>
<dbReference type="CDD" id="cd03108">
    <property type="entry name" value="AdSS"/>
    <property type="match status" value="1"/>
</dbReference>
<feature type="binding site" evidence="8">
    <location>
        <position position="143"/>
    </location>
    <ligand>
        <name>IMP</name>
        <dbReference type="ChEBI" id="CHEBI:58053"/>
        <note>ligand shared between dimeric partners</note>
    </ligand>
</feature>
<feature type="binding site" evidence="8">
    <location>
        <position position="40"/>
    </location>
    <ligand>
        <name>Mg(2+)</name>
        <dbReference type="ChEBI" id="CHEBI:18420"/>
    </ligand>
</feature>
<comment type="subunit">
    <text evidence="1 8">Homodimer.</text>
</comment>
<evidence type="ECO:0000256" key="7">
    <source>
        <dbReference type="ARBA" id="ARBA00023134"/>
    </source>
</evidence>
<evidence type="ECO:0000256" key="5">
    <source>
        <dbReference type="ARBA" id="ARBA00022755"/>
    </source>
</evidence>
<comment type="cofactor">
    <cofactor evidence="8">
        <name>Mg(2+)</name>
        <dbReference type="ChEBI" id="CHEBI:18420"/>
    </cofactor>
    <text evidence="8">Binds 1 Mg(2+) ion per subunit.</text>
</comment>
<dbReference type="InterPro" id="IPR042109">
    <property type="entry name" value="Adenylosuccinate_synth_dom1"/>
</dbReference>
<feature type="binding site" description="in other chain" evidence="8">
    <location>
        <position position="224"/>
    </location>
    <ligand>
        <name>IMP</name>
        <dbReference type="ChEBI" id="CHEBI:58053"/>
        <note>ligand shared between dimeric partners</note>
    </ligand>
</feature>
<dbReference type="UniPathway" id="UPA00075">
    <property type="reaction ID" value="UER00335"/>
</dbReference>
<feature type="binding site" description="in other chain" evidence="8">
    <location>
        <begin position="38"/>
        <end position="41"/>
    </location>
    <ligand>
        <name>IMP</name>
        <dbReference type="ChEBI" id="CHEBI:58053"/>
        <note>ligand shared between dimeric partners</note>
    </ligand>
</feature>
<feature type="active site" evidence="9">
    <location>
        <position position="140"/>
    </location>
</feature>
<dbReference type="OrthoDB" id="9807553at2"/>
<dbReference type="AlphaFoldDB" id="A0A1I6QAL0"/>
<dbReference type="PANTHER" id="PTHR11846">
    <property type="entry name" value="ADENYLOSUCCINATE SYNTHETASE"/>
    <property type="match status" value="1"/>
</dbReference>
<evidence type="ECO:0000256" key="3">
    <source>
        <dbReference type="ARBA" id="ARBA00022723"/>
    </source>
</evidence>
<feature type="binding site" evidence="8">
    <location>
        <position position="13"/>
    </location>
    <ligand>
        <name>Mg(2+)</name>
        <dbReference type="ChEBI" id="CHEBI:18420"/>
    </ligand>
</feature>
<feature type="binding site" description="in other chain" evidence="8">
    <location>
        <position position="129"/>
    </location>
    <ligand>
        <name>IMP</name>
        <dbReference type="ChEBI" id="CHEBI:58053"/>
        <note>ligand shared between dimeric partners</note>
    </ligand>
</feature>
<dbReference type="SUPFAM" id="SSF52540">
    <property type="entry name" value="P-loop containing nucleoside triphosphate hydrolases"/>
    <property type="match status" value="1"/>
</dbReference>
<evidence type="ECO:0000256" key="6">
    <source>
        <dbReference type="ARBA" id="ARBA00022842"/>
    </source>
</evidence>
<feature type="binding site" evidence="8">
    <location>
        <begin position="412"/>
        <end position="414"/>
    </location>
    <ligand>
        <name>GTP</name>
        <dbReference type="ChEBI" id="CHEBI:37565"/>
    </ligand>
</feature>
<dbReference type="NCBIfam" id="NF002223">
    <property type="entry name" value="PRK01117.1"/>
    <property type="match status" value="1"/>
</dbReference>
<dbReference type="GO" id="GO:0000287">
    <property type="term" value="F:magnesium ion binding"/>
    <property type="evidence" value="ECO:0007669"/>
    <property type="project" value="UniProtKB-UniRule"/>
</dbReference>
<keyword evidence="5 8" id="KW-0658">Purine biosynthesis</keyword>
<dbReference type="InterPro" id="IPR018220">
    <property type="entry name" value="Adenylosuccin_syn_GTP-bd"/>
</dbReference>
<feature type="active site" description="Proton donor" evidence="8">
    <location>
        <position position="41"/>
    </location>
</feature>
<dbReference type="InterPro" id="IPR042111">
    <property type="entry name" value="Adenylosuccinate_synth_dom3"/>
</dbReference>
<dbReference type="FunFam" id="3.90.170.10:FF:000001">
    <property type="entry name" value="Adenylosuccinate synthetase"/>
    <property type="match status" value="1"/>
</dbReference>
<evidence type="ECO:0000256" key="4">
    <source>
        <dbReference type="ARBA" id="ARBA00022741"/>
    </source>
</evidence>
<protein>
    <recommendedName>
        <fullName evidence="8 10">Adenylosuccinate synthetase</fullName>
        <shortName evidence="8">AMPSase</shortName>
        <shortName evidence="8">AdSS</shortName>
        <ecNumber evidence="8 10">6.3.4.4</ecNumber>
    </recommendedName>
    <alternativeName>
        <fullName evidence="8">IMP--aspartate ligase</fullName>
    </alternativeName>
</protein>
<sequence length="423" mass="46770">MAVDLLLGLQWGDEGKGKIVDVLTKDYDIIARFQGGPNAGHTLEFDGIKHVLHTIPSGIFHKNAINVVGNGVVIDPVIFKKEIDNLSQFEINIKEKLLISRKAHLILPTHRLLDAASEASKGKAKIGSTLKGIGPTYMDKTGRNGIRVGDLELEDWKERYRSLANKHEEMIKFFNVDIQYDLAELEKDFFEAIDALKQLTFIDSEEFVFQAMKSGKTILAEGAQGSLLDIDFGTYPFVTSSNTTAAGACTGLGVAPNKIGEVLGIFKAYTTRVGSGPFPTELFDEDGETLGRVGNEFGATTGRKRRCGWLDLVALRYAVQVNGVTQLMMMKADVLSGFKTLKVCTGYEYNGEVVNHLPYNIEPENVNPVYIEMKGWSKDLTGLNSAEEFPSELNEYISFLEKELEVPIKIVSVGPDRKQTIHL</sequence>
<feature type="binding site" description="in other chain" evidence="8">
    <location>
        <begin position="13"/>
        <end position="16"/>
    </location>
    <ligand>
        <name>IMP</name>
        <dbReference type="ChEBI" id="CHEBI:58053"/>
        <note>ligand shared between dimeric partners</note>
    </ligand>
</feature>
<evidence type="ECO:0000256" key="1">
    <source>
        <dbReference type="ARBA" id="ARBA00011738"/>
    </source>
</evidence>
<dbReference type="PROSITE" id="PS00513">
    <property type="entry name" value="ADENYLOSUCCIN_SYN_2"/>
    <property type="match status" value="1"/>
</dbReference>
<gene>
    <name evidence="8" type="primary">purA</name>
    <name evidence="11" type="ORF">SAMN04487906_0548</name>
</gene>
<dbReference type="InterPro" id="IPR042110">
    <property type="entry name" value="Adenylosuccinate_synth_dom2"/>
</dbReference>
<accession>A0A1I6QAL0</accession>
<feature type="binding site" evidence="8">
    <location>
        <begin position="331"/>
        <end position="333"/>
    </location>
    <ligand>
        <name>GTP</name>
        <dbReference type="ChEBI" id="CHEBI:37565"/>
    </ligand>
</feature>
<keyword evidence="4 8" id="KW-0547">Nucleotide-binding</keyword>
<feature type="binding site" evidence="8">
    <location>
        <begin position="40"/>
        <end position="42"/>
    </location>
    <ligand>
        <name>GTP</name>
        <dbReference type="ChEBI" id="CHEBI:37565"/>
    </ligand>
</feature>
<evidence type="ECO:0000256" key="9">
    <source>
        <dbReference type="PROSITE-ProRule" id="PRU10134"/>
    </source>
</evidence>
<keyword evidence="3 8" id="KW-0479">Metal-binding</keyword>
<dbReference type="InterPro" id="IPR001114">
    <property type="entry name" value="Adenylosuccinate_synthetase"/>
</dbReference>
<dbReference type="EC" id="6.3.4.4" evidence="8 10"/>
<evidence type="ECO:0000313" key="11">
    <source>
        <dbReference type="EMBL" id="SFS49533.1"/>
    </source>
</evidence>
<dbReference type="EMBL" id="FPAG01000002">
    <property type="protein sequence ID" value="SFS49533.1"/>
    <property type="molecule type" value="Genomic_DNA"/>
</dbReference>
<keyword evidence="7 8" id="KW-0342">GTP-binding</keyword>
<dbReference type="GO" id="GO:0004019">
    <property type="term" value="F:adenylosuccinate synthase activity"/>
    <property type="evidence" value="ECO:0007669"/>
    <property type="project" value="UniProtKB-UniRule"/>
</dbReference>
<dbReference type="NCBIfam" id="TIGR00184">
    <property type="entry name" value="purA"/>
    <property type="match status" value="1"/>
</dbReference>
<dbReference type="PROSITE" id="PS01266">
    <property type="entry name" value="ADENYLOSUCCIN_SYN_1"/>
    <property type="match status" value="1"/>
</dbReference>
<comment type="catalytic activity">
    <reaction evidence="8 10">
        <text>IMP + L-aspartate + GTP = N(6)-(1,2-dicarboxyethyl)-AMP + GDP + phosphate + 2 H(+)</text>
        <dbReference type="Rhea" id="RHEA:15753"/>
        <dbReference type="ChEBI" id="CHEBI:15378"/>
        <dbReference type="ChEBI" id="CHEBI:29991"/>
        <dbReference type="ChEBI" id="CHEBI:37565"/>
        <dbReference type="ChEBI" id="CHEBI:43474"/>
        <dbReference type="ChEBI" id="CHEBI:57567"/>
        <dbReference type="ChEBI" id="CHEBI:58053"/>
        <dbReference type="ChEBI" id="CHEBI:58189"/>
        <dbReference type="EC" id="6.3.4.4"/>
    </reaction>
</comment>
<dbReference type="GO" id="GO:0005737">
    <property type="term" value="C:cytoplasm"/>
    <property type="evidence" value="ECO:0007669"/>
    <property type="project" value="UniProtKB-SubCell"/>
</dbReference>
<feature type="binding site" evidence="8">
    <location>
        <position position="305"/>
    </location>
    <ligand>
        <name>GTP</name>
        <dbReference type="ChEBI" id="CHEBI:37565"/>
    </ligand>
</feature>
<reference evidence="11 12" key="1">
    <citation type="submission" date="2016-10" db="EMBL/GenBank/DDBJ databases">
        <authorList>
            <person name="de Groot N.N."/>
        </authorList>
    </citation>
    <scope>NUCLEOTIDE SEQUENCE [LARGE SCALE GENOMIC DNA]</scope>
    <source>
        <strain evidence="11 12">CGMCC 1.6114</strain>
    </source>
</reference>
<dbReference type="HAMAP" id="MF_00011">
    <property type="entry name" value="Adenylosucc_synth"/>
    <property type="match status" value="1"/>
</dbReference>
<feature type="binding site" evidence="8">
    <location>
        <begin position="299"/>
        <end position="305"/>
    </location>
    <ligand>
        <name>substrate</name>
    </ligand>
</feature>
<comment type="pathway">
    <text evidence="8 10">Purine metabolism; AMP biosynthesis via de novo pathway; AMP from IMP: step 1/2.</text>
</comment>
<dbReference type="Gene3D" id="3.90.170.10">
    <property type="entry name" value="Adenylosuccinate Synthetase, subunit A, domain 3"/>
    <property type="match status" value="1"/>
</dbReference>
<dbReference type="InterPro" id="IPR027417">
    <property type="entry name" value="P-loop_NTPase"/>
</dbReference>
<dbReference type="Gene3D" id="1.10.300.10">
    <property type="entry name" value="Adenylosuccinate Synthetase, subunit A, domain 2"/>
    <property type="match status" value="1"/>
</dbReference>
<dbReference type="Pfam" id="PF00709">
    <property type="entry name" value="Adenylsucc_synt"/>
    <property type="match status" value="1"/>
</dbReference>
<keyword evidence="2 8" id="KW-0436">Ligase</keyword>
<dbReference type="InterPro" id="IPR033128">
    <property type="entry name" value="Adenylosuccin_syn_Lys_AS"/>
</dbReference>
<dbReference type="PANTHER" id="PTHR11846:SF0">
    <property type="entry name" value="ADENYLOSUCCINATE SYNTHETASE"/>
    <property type="match status" value="1"/>
</dbReference>
<organism evidence="11 12">
    <name type="scientific">Zhouia amylolytica</name>
    <dbReference type="NCBI Taxonomy" id="376730"/>
    <lineage>
        <taxon>Bacteria</taxon>
        <taxon>Pseudomonadati</taxon>
        <taxon>Bacteroidota</taxon>
        <taxon>Flavobacteriia</taxon>
        <taxon>Flavobacteriales</taxon>
        <taxon>Flavobacteriaceae</taxon>
        <taxon>Zhouia</taxon>
    </lineage>
</organism>
<feature type="binding site" description="in other chain" evidence="8">
    <location>
        <position position="239"/>
    </location>
    <ligand>
        <name>IMP</name>
        <dbReference type="ChEBI" id="CHEBI:58053"/>
        <note>ligand shared between dimeric partners</note>
    </ligand>
</feature>
<dbReference type="FunFam" id="1.10.300.10:FF:000001">
    <property type="entry name" value="Adenylosuccinate synthetase"/>
    <property type="match status" value="1"/>
</dbReference>
<dbReference type="GO" id="GO:0005525">
    <property type="term" value="F:GTP binding"/>
    <property type="evidence" value="ECO:0007669"/>
    <property type="project" value="UniProtKB-UniRule"/>
</dbReference>
<dbReference type="Proteomes" id="UP000183209">
    <property type="component" value="Unassembled WGS sequence"/>
</dbReference>
<keyword evidence="8" id="KW-0963">Cytoplasm</keyword>
<evidence type="ECO:0000313" key="12">
    <source>
        <dbReference type="Proteomes" id="UP000183209"/>
    </source>
</evidence>
<dbReference type="Gene3D" id="3.40.440.10">
    <property type="entry name" value="Adenylosuccinate Synthetase, subunit A, domain 1"/>
    <property type="match status" value="1"/>
</dbReference>
<dbReference type="RefSeq" id="WP_074976764.1">
    <property type="nucleotide sequence ID" value="NZ_FPAG01000002.1"/>
</dbReference>
<proteinExistence type="inferred from homology"/>
<comment type="function">
    <text evidence="8">Plays an important role in the de novo pathway of purine nucleotide biosynthesis. Catalyzes the first committed step in the biosynthesis of AMP from IMP.</text>
</comment>
<feature type="binding site" description="in other chain" evidence="8">
    <location>
        <position position="303"/>
    </location>
    <ligand>
        <name>IMP</name>
        <dbReference type="ChEBI" id="CHEBI:58053"/>
        <note>ligand shared between dimeric partners</note>
    </ligand>
</feature>
<evidence type="ECO:0000256" key="2">
    <source>
        <dbReference type="ARBA" id="ARBA00022598"/>
    </source>
</evidence>
<evidence type="ECO:0000256" key="8">
    <source>
        <dbReference type="HAMAP-Rule" id="MF_00011"/>
    </source>
</evidence>
<feature type="active site" description="Proton acceptor" evidence="8">
    <location>
        <position position="13"/>
    </location>
</feature>
<dbReference type="SMART" id="SM00788">
    <property type="entry name" value="Adenylsucc_synt"/>
    <property type="match status" value="1"/>
</dbReference>
<evidence type="ECO:0000256" key="10">
    <source>
        <dbReference type="RuleBase" id="RU000520"/>
    </source>
</evidence>